<reference evidence="10 11" key="1">
    <citation type="journal article" date="2019" name="Sci. Rep.">
        <title>A high-quality genome of Eragrostis curvula grass provides insights into Poaceae evolution and supports new strategies to enhance forage quality.</title>
        <authorList>
            <person name="Carballo J."/>
            <person name="Santos B.A.C.M."/>
            <person name="Zappacosta D."/>
            <person name="Garbus I."/>
            <person name="Selva J.P."/>
            <person name="Gallo C.A."/>
            <person name="Diaz A."/>
            <person name="Albertini E."/>
            <person name="Caccamo M."/>
            <person name="Echenique V."/>
        </authorList>
    </citation>
    <scope>NUCLEOTIDE SEQUENCE [LARGE SCALE GENOMIC DNA]</scope>
    <source>
        <strain evidence="11">cv. Victoria</strain>
        <tissue evidence="10">Leaf</tissue>
    </source>
</reference>
<evidence type="ECO:0000256" key="9">
    <source>
        <dbReference type="SAM" id="MobiDB-lite"/>
    </source>
</evidence>
<sequence>MTQRKALPCSKRSCLLTRILLAARERKPKGFDGPSWTDGEVHQAQPINWAKVRSNREREARRNGDREAAVGGAATPASEADLAVEKESQECSGKAAQQRVQEIRADRLGRRVRRASSEQRSEKMVNAIKGLFISCDVPMAQFIVNLNASMPPSERFIVHMLDPTHMFVQPHIAEFIRSKIAEFRDQNSYEKPQG</sequence>
<accession>A0A5J9U9S3</accession>
<keyword evidence="5 8" id="KW-0804">Transcription</keyword>
<dbReference type="AlphaFoldDB" id="A0A5J9U9S3"/>
<keyword evidence="11" id="KW-1185">Reference proteome</keyword>
<dbReference type="GO" id="GO:0000439">
    <property type="term" value="C:transcription factor TFIIH core complex"/>
    <property type="evidence" value="ECO:0007669"/>
    <property type="project" value="UniProtKB-UniRule"/>
</dbReference>
<dbReference type="EMBL" id="RWGY01000029">
    <property type="protein sequence ID" value="TVU20482.1"/>
    <property type="molecule type" value="Genomic_DNA"/>
</dbReference>
<dbReference type="FunFam" id="3.30.70.1220:FF:000003">
    <property type="entry name" value="General transcription and DNA repair factor IIH subunit TFB5"/>
    <property type="match status" value="1"/>
</dbReference>
<dbReference type="InterPro" id="IPR035935">
    <property type="entry name" value="TFB5-like_sf"/>
</dbReference>
<evidence type="ECO:0000256" key="8">
    <source>
        <dbReference type="RuleBase" id="RU368032"/>
    </source>
</evidence>
<proteinExistence type="inferred from homology"/>
<name>A0A5J9U9S3_9POAL</name>
<dbReference type="PANTHER" id="PTHR28580:SF1">
    <property type="entry name" value="GENERAL TRANSCRIPTION FACTOR IIH SUBUNIT 5"/>
    <property type="match status" value="1"/>
</dbReference>
<comment type="similarity">
    <text evidence="2 8">Belongs to the TFB5 family.</text>
</comment>
<dbReference type="Proteomes" id="UP000324897">
    <property type="component" value="Chromosome 7"/>
</dbReference>
<keyword evidence="7 8" id="KW-0539">Nucleus</keyword>
<dbReference type="GO" id="GO:0005675">
    <property type="term" value="C:transcription factor TFIIH holo complex"/>
    <property type="evidence" value="ECO:0007669"/>
    <property type="project" value="TreeGrafter"/>
</dbReference>
<dbReference type="Gramene" id="TVU20482">
    <property type="protein sequence ID" value="TVU20482"/>
    <property type="gene ID" value="EJB05_36690"/>
</dbReference>
<dbReference type="PANTHER" id="PTHR28580">
    <property type="entry name" value="GENERAL TRANSCRIPTION FACTOR IIH SUBUNIT 5"/>
    <property type="match status" value="1"/>
</dbReference>
<keyword evidence="4 8" id="KW-0805">Transcription regulation</keyword>
<evidence type="ECO:0000256" key="2">
    <source>
        <dbReference type="ARBA" id="ARBA00007470"/>
    </source>
</evidence>
<dbReference type="GO" id="GO:0006294">
    <property type="term" value="P:nucleotide-excision repair, preincision complex assembly"/>
    <property type="evidence" value="ECO:0007669"/>
    <property type="project" value="TreeGrafter"/>
</dbReference>
<dbReference type="SMART" id="SM01395">
    <property type="entry name" value="Tbf5"/>
    <property type="match status" value="1"/>
</dbReference>
<evidence type="ECO:0000313" key="10">
    <source>
        <dbReference type="EMBL" id="TVU20482.1"/>
    </source>
</evidence>
<feature type="compositionally biased region" description="Basic and acidic residues" evidence="9">
    <location>
        <begin position="54"/>
        <end position="68"/>
    </location>
</feature>
<comment type="subunit">
    <text evidence="8">Component of the 7-subunit TFIIH core complex.</text>
</comment>
<feature type="non-terminal residue" evidence="10">
    <location>
        <position position="1"/>
    </location>
</feature>
<gene>
    <name evidence="10" type="ORF">EJB05_36690</name>
</gene>
<evidence type="ECO:0000256" key="7">
    <source>
        <dbReference type="ARBA" id="ARBA00023242"/>
    </source>
</evidence>
<dbReference type="OrthoDB" id="354at2759"/>
<evidence type="ECO:0000256" key="1">
    <source>
        <dbReference type="ARBA" id="ARBA00004123"/>
    </source>
</evidence>
<protein>
    <recommendedName>
        <fullName evidence="8">General transcription and DNA repair factor IIH subunit TFB5</fullName>
    </recommendedName>
</protein>
<dbReference type="Pfam" id="PF06331">
    <property type="entry name" value="Tfb5"/>
    <property type="match status" value="1"/>
</dbReference>
<keyword evidence="3 8" id="KW-0227">DNA damage</keyword>
<organism evidence="10 11">
    <name type="scientific">Eragrostis curvula</name>
    <name type="common">weeping love grass</name>
    <dbReference type="NCBI Taxonomy" id="38414"/>
    <lineage>
        <taxon>Eukaryota</taxon>
        <taxon>Viridiplantae</taxon>
        <taxon>Streptophyta</taxon>
        <taxon>Embryophyta</taxon>
        <taxon>Tracheophyta</taxon>
        <taxon>Spermatophyta</taxon>
        <taxon>Magnoliopsida</taxon>
        <taxon>Liliopsida</taxon>
        <taxon>Poales</taxon>
        <taxon>Poaceae</taxon>
        <taxon>PACMAD clade</taxon>
        <taxon>Chloridoideae</taxon>
        <taxon>Eragrostideae</taxon>
        <taxon>Eragrostidinae</taxon>
        <taxon>Eragrostis</taxon>
    </lineage>
</organism>
<dbReference type="GO" id="GO:0006367">
    <property type="term" value="P:transcription initiation at RNA polymerase II promoter"/>
    <property type="evidence" value="ECO:0007669"/>
    <property type="project" value="UniProtKB-UniRule"/>
</dbReference>
<feature type="region of interest" description="Disordered" evidence="9">
    <location>
        <begin position="54"/>
        <end position="79"/>
    </location>
</feature>
<evidence type="ECO:0000256" key="3">
    <source>
        <dbReference type="ARBA" id="ARBA00022763"/>
    </source>
</evidence>
<comment type="function">
    <text evidence="8">In NER, TFIIH acts by opening DNA around the lesion to allow the excision of the damaged oligonucleotide and its replacement by a new DNA fragment. In transcription, TFIIH has an essential role in transcription initiation. When the pre-initiation complex (PIC) has been established, TFIIH is required for promoter opening and promoter escape.</text>
</comment>
<evidence type="ECO:0000256" key="4">
    <source>
        <dbReference type="ARBA" id="ARBA00023015"/>
    </source>
</evidence>
<comment type="subcellular location">
    <subcellularLocation>
        <location evidence="1 8">Nucleus</location>
    </subcellularLocation>
</comment>
<evidence type="ECO:0000313" key="11">
    <source>
        <dbReference type="Proteomes" id="UP000324897"/>
    </source>
</evidence>
<dbReference type="InterPro" id="IPR009400">
    <property type="entry name" value="TFIIH_TTDA/Tfb5"/>
</dbReference>
<dbReference type="SUPFAM" id="SSF142897">
    <property type="entry name" value="TFB5-like"/>
    <property type="match status" value="1"/>
</dbReference>
<evidence type="ECO:0000256" key="5">
    <source>
        <dbReference type="ARBA" id="ARBA00023163"/>
    </source>
</evidence>
<dbReference type="Gene3D" id="3.30.70.1220">
    <property type="entry name" value="TFB5-like"/>
    <property type="match status" value="1"/>
</dbReference>
<comment type="caution">
    <text evidence="10">The sequence shown here is derived from an EMBL/GenBank/DDBJ whole genome shotgun (WGS) entry which is preliminary data.</text>
</comment>
<evidence type="ECO:0000256" key="6">
    <source>
        <dbReference type="ARBA" id="ARBA00023204"/>
    </source>
</evidence>
<keyword evidence="6 8" id="KW-0234">DNA repair</keyword>